<dbReference type="EMBL" id="JAOPGA020000657">
    <property type="protein sequence ID" value="KAL0480390.1"/>
    <property type="molecule type" value="Genomic_DNA"/>
</dbReference>
<dbReference type="SMART" id="SM00312">
    <property type="entry name" value="PX"/>
    <property type="match status" value="1"/>
</dbReference>
<proteinExistence type="predicted"/>
<dbReference type="Gene3D" id="3.30.1520.10">
    <property type="entry name" value="Phox-like domain"/>
    <property type="match status" value="1"/>
</dbReference>
<evidence type="ECO:0000313" key="4">
    <source>
        <dbReference type="Proteomes" id="UP001431209"/>
    </source>
</evidence>
<feature type="domain" description="PX" evidence="2">
    <location>
        <begin position="37"/>
        <end position="148"/>
    </location>
</feature>
<evidence type="ECO:0000313" key="3">
    <source>
        <dbReference type="EMBL" id="KAL0480390.1"/>
    </source>
</evidence>
<evidence type="ECO:0000259" key="2">
    <source>
        <dbReference type="PROSITE" id="PS50195"/>
    </source>
</evidence>
<name>A0AAW2YUC1_9EUKA</name>
<evidence type="ECO:0000256" key="1">
    <source>
        <dbReference type="SAM" id="MobiDB-lite"/>
    </source>
</evidence>
<dbReference type="InterPro" id="IPR001683">
    <property type="entry name" value="PX_dom"/>
</dbReference>
<dbReference type="CDD" id="cd06093">
    <property type="entry name" value="PX_domain"/>
    <property type="match status" value="1"/>
</dbReference>
<keyword evidence="4" id="KW-1185">Reference proteome</keyword>
<gene>
    <name evidence="3" type="ORF">AKO1_011107</name>
</gene>
<dbReference type="Pfam" id="PF00787">
    <property type="entry name" value="PX"/>
    <property type="match status" value="1"/>
</dbReference>
<dbReference type="Proteomes" id="UP001431209">
    <property type="component" value="Unassembled WGS sequence"/>
</dbReference>
<sequence length="148" mass="17283">MSEEDDLVMYKTSYYPSNIATRLTSNQDDEEQSDEIQSGSRTKAVITDTNTNEEGITFYHIKVEPSLKKSYVIEKRYNDFLNLHNELIKSNPELEQVPFPAKSYLYKNAPETIKERIDAFNGYLEHILSDEKLSLIPEVVKFINPHWF</sequence>
<dbReference type="PROSITE" id="PS50195">
    <property type="entry name" value="PX"/>
    <property type="match status" value="1"/>
</dbReference>
<comment type="caution">
    <text evidence="3">The sequence shown here is derived from an EMBL/GenBank/DDBJ whole genome shotgun (WGS) entry which is preliminary data.</text>
</comment>
<dbReference type="PANTHER" id="PTHR22775">
    <property type="entry name" value="SORTING NEXIN"/>
    <property type="match status" value="1"/>
</dbReference>
<accession>A0AAW2YUC1</accession>
<dbReference type="GO" id="GO:0035091">
    <property type="term" value="F:phosphatidylinositol binding"/>
    <property type="evidence" value="ECO:0007669"/>
    <property type="project" value="InterPro"/>
</dbReference>
<dbReference type="AlphaFoldDB" id="A0AAW2YUC1"/>
<dbReference type="SUPFAM" id="SSF64268">
    <property type="entry name" value="PX domain"/>
    <property type="match status" value="1"/>
</dbReference>
<dbReference type="InterPro" id="IPR036871">
    <property type="entry name" value="PX_dom_sf"/>
</dbReference>
<protein>
    <recommendedName>
        <fullName evidence="2">PX domain-containing protein</fullName>
    </recommendedName>
</protein>
<organism evidence="3 4">
    <name type="scientific">Acrasis kona</name>
    <dbReference type="NCBI Taxonomy" id="1008807"/>
    <lineage>
        <taxon>Eukaryota</taxon>
        <taxon>Discoba</taxon>
        <taxon>Heterolobosea</taxon>
        <taxon>Tetramitia</taxon>
        <taxon>Eutetramitia</taxon>
        <taxon>Acrasidae</taxon>
        <taxon>Acrasis</taxon>
    </lineage>
</organism>
<feature type="compositionally biased region" description="Polar residues" evidence="1">
    <location>
        <begin position="35"/>
        <end position="48"/>
    </location>
</feature>
<dbReference type="PANTHER" id="PTHR22775:SF3">
    <property type="entry name" value="SORTING NEXIN-13"/>
    <property type="match status" value="1"/>
</dbReference>
<feature type="region of interest" description="Disordered" evidence="1">
    <location>
        <begin position="21"/>
        <end position="48"/>
    </location>
</feature>
<reference evidence="3 4" key="1">
    <citation type="submission" date="2024-03" db="EMBL/GenBank/DDBJ databases">
        <title>The Acrasis kona genome and developmental transcriptomes reveal deep origins of eukaryotic multicellular pathways.</title>
        <authorList>
            <person name="Sheikh S."/>
            <person name="Fu C.-J."/>
            <person name="Brown M.W."/>
            <person name="Baldauf S.L."/>
        </authorList>
    </citation>
    <scope>NUCLEOTIDE SEQUENCE [LARGE SCALE GENOMIC DNA]</scope>
    <source>
        <strain evidence="3 4">ATCC MYA-3509</strain>
    </source>
</reference>